<proteinExistence type="predicted"/>
<dbReference type="HOGENOM" id="CLU_1464693_0_0_1"/>
<accession>U9UBT2</accession>
<feature type="region of interest" description="Disordered" evidence="1">
    <location>
        <begin position="140"/>
        <end position="185"/>
    </location>
</feature>
<evidence type="ECO:0000313" key="2">
    <source>
        <dbReference type="EMBL" id="ESA13061.1"/>
    </source>
</evidence>
<feature type="region of interest" description="Disordered" evidence="1">
    <location>
        <begin position="38"/>
        <end position="75"/>
    </location>
</feature>
<organism evidence="2">
    <name type="scientific">Rhizophagus irregularis (strain DAOM 181602 / DAOM 197198 / MUCL 43194)</name>
    <name type="common">Arbuscular mycorrhizal fungus</name>
    <name type="synonym">Glomus intraradices</name>
    <dbReference type="NCBI Taxonomy" id="747089"/>
    <lineage>
        <taxon>Eukaryota</taxon>
        <taxon>Fungi</taxon>
        <taxon>Fungi incertae sedis</taxon>
        <taxon>Mucoromycota</taxon>
        <taxon>Glomeromycotina</taxon>
        <taxon>Glomeromycetes</taxon>
        <taxon>Glomerales</taxon>
        <taxon>Glomeraceae</taxon>
        <taxon>Rhizophagus</taxon>
    </lineage>
</organism>
<feature type="non-terminal residue" evidence="2">
    <location>
        <position position="1"/>
    </location>
</feature>
<reference evidence="2" key="1">
    <citation type="submission" date="2013-07" db="EMBL/GenBank/DDBJ databases">
        <title>The genome of an arbuscular mycorrhizal fungus provides insights into the evolution of the oldest plant symbiosis.</title>
        <authorList>
            <consortium name="DOE Joint Genome Institute"/>
            <person name="Tisserant E."/>
            <person name="Malbreil M."/>
            <person name="Kuo A."/>
            <person name="Kohler A."/>
            <person name="Symeonidi A."/>
            <person name="Balestrini R."/>
            <person name="Charron P."/>
            <person name="Duensing N."/>
            <person name="Frei-dit-Frey N."/>
            <person name="Gianinazzi-Pearson V."/>
            <person name="Gilbert B."/>
            <person name="Handa Y."/>
            <person name="Hijri M."/>
            <person name="Kaul R."/>
            <person name="Kawaguchi M."/>
            <person name="Krajinski F."/>
            <person name="Lammers P."/>
            <person name="Lapierre D."/>
            <person name="Masclaux F.G."/>
            <person name="Murat C."/>
            <person name="Morin E."/>
            <person name="Ndikumana S."/>
            <person name="Pagni M."/>
            <person name="Petitpierre D."/>
            <person name="Requena N."/>
            <person name="Rosikiewicz P."/>
            <person name="Riley R."/>
            <person name="Saito K."/>
            <person name="San Clemente H."/>
            <person name="Shapiro H."/>
            <person name="van Tuinen D."/>
            <person name="Becard G."/>
            <person name="Bonfante P."/>
            <person name="Paszkowski U."/>
            <person name="Shachar-Hill Y."/>
            <person name="Young J.P."/>
            <person name="Sanders I.R."/>
            <person name="Henrissat B."/>
            <person name="Rensing S.A."/>
            <person name="Grigoriev I.V."/>
            <person name="Corradi N."/>
            <person name="Roux C."/>
            <person name="Martin F."/>
        </authorList>
    </citation>
    <scope>NUCLEOTIDE SEQUENCE</scope>
    <source>
        <strain evidence="2">DAOM 197198</strain>
    </source>
</reference>
<dbReference type="AlphaFoldDB" id="U9UBT2"/>
<name>U9UBT2_RHIID</name>
<protein>
    <submittedName>
        <fullName evidence="2">Uncharacterized protein</fullName>
    </submittedName>
</protein>
<sequence length="185" mass="21876">YYQIKGLLILESQTSPALESFDLFKSQKDLEDTLSKAAEKEMEQNGLSDFQGGERPSGKRTERKKEPTKLKKTSAIRTTRKKPFVWDDVVEFINEYKEIQYKGAEEVNEEGDRHFWKQITHHLVINEIVEHNINPQFKPYSSNRIPSKEEVEEFDANNEKMKKRLAKEDKTKRVEIENQWTGQRR</sequence>
<evidence type="ECO:0000256" key="1">
    <source>
        <dbReference type="SAM" id="MobiDB-lite"/>
    </source>
</evidence>
<feature type="compositionally biased region" description="Basic and acidic residues" evidence="1">
    <location>
        <begin position="166"/>
        <end position="176"/>
    </location>
</feature>
<gene>
    <name evidence="2" type="ORF">GLOINDRAFT_347087</name>
</gene>
<dbReference type="VEuPathDB" id="FungiDB:RhiirFUN_004262"/>
<feature type="compositionally biased region" description="Basic and acidic residues" evidence="1">
    <location>
        <begin position="56"/>
        <end position="69"/>
    </location>
</feature>
<dbReference type="EMBL" id="KI284273">
    <property type="protein sequence ID" value="ESA13061.1"/>
    <property type="molecule type" value="Genomic_DNA"/>
</dbReference>